<proteinExistence type="predicted"/>
<dbReference type="RefSeq" id="WP_133343082.1">
    <property type="nucleotide sequence ID" value="NZ_SMZO01000024.1"/>
</dbReference>
<feature type="active site" description="Proton donor" evidence="3">
    <location>
        <position position="82"/>
    </location>
</feature>
<keyword evidence="4" id="KW-0862">Zinc</keyword>
<dbReference type="UniPathway" id="UPA00116"/>
<feature type="binding site" evidence="4">
    <location>
        <position position="104"/>
    </location>
    <ligand>
        <name>Zn(2+)</name>
        <dbReference type="ChEBI" id="CHEBI:29105"/>
        <label>2</label>
    </ligand>
</feature>
<evidence type="ECO:0000313" key="6">
    <source>
        <dbReference type="Proteomes" id="UP000294562"/>
    </source>
</evidence>
<dbReference type="EMBL" id="SMZO01000024">
    <property type="protein sequence ID" value="TDL87058.1"/>
    <property type="molecule type" value="Genomic_DNA"/>
</dbReference>
<comment type="cofactor">
    <cofactor evidence="4">
        <name>Zn(2+)</name>
        <dbReference type="ChEBI" id="CHEBI:29105"/>
    </cofactor>
    <text evidence="4">Binds 2 Zn(2+) ions per subunit. One is catalytic and the other provides a structural contribution.</text>
</comment>
<dbReference type="GO" id="GO:0019253">
    <property type="term" value="P:reductive pentose-phosphate cycle"/>
    <property type="evidence" value="ECO:0007669"/>
    <property type="project" value="UniProtKB-UniPathway"/>
</dbReference>
<evidence type="ECO:0000313" key="5">
    <source>
        <dbReference type="EMBL" id="TDL87058.1"/>
    </source>
</evidence>
<dbReference type="Proteomes" id="UP000294562">
    <property type="component" value="Unassembled WGS sequence"/>
</dbReference>
<dbReference type="GO" id="GO:0008270">
    <property type="term" value="F:zinc ion binding"/>
    <property type="evidence" value="ECO:0007669"/>
    <property type="project" value="InterPro"/>
</dbReference>
<evidence type="ECO:0000256" key="3">
    <source>
        <dbReference type="PIRSR" id="PIRSR001359-1"/>
    </source>
</evidence>
<dbReference type="Pfam" id="PF01116">
    <property type="entry name" value="F_bP_aldolase"/>
    <property type="match status" value="1"/>
</dbReference>
<sequence>MTLATLAQVLRPAMAGGYAVGGLVTLGWEDMRAYVDAAEAEGLPVILQAGPSCRKHTPLPVLGRMFHTLAEGASVPVVAHLDHGYTYAECREALDSGFTSLMFDGSRLPLSQNIDETARIAEMAHAAGISCEGEIGFVGYSDGENSKGTDPDEAAIFARDTGVDAMAISVGNVHLQQDHEGGLDEARIRDIEAVTEVPLVIHGGSGVPLAQRSTLARGSRICKFNIGTELRMVFGASLRAALAADPDAFDRVTLLSKVEPDIAAAARIALRGLAPADHPEGRST</sequence>
<feature type="binding site" evidence="4">
    <location>
        <position position="83"/>
    </location>
    <ligand>
        <name>Zn(2+)</name>
        <dbReference type="ChEBI" id="CHEBI:29105"/>
        <label>1</label>
        <note>catalytic</note>
    </ligand>
</feature>
<protein>
    <submittedName>
        <fullName evidence="5">Class II fructose-bisphosphate aldolase</fullName>
    </submittedName>
</protein>
<reference evidence="5 6" key="1">
    <citation type="submission" date="2019-03" db="EMBL/GenBank/DDBJ databases">
        <title>Rhodobacteraceae bacterium SM1902, a new member of the family Rhodobacteraceae isolated from Yantai.</title>
        <authorList>
            <person name="Sun Y."/>
        </authorList>
    </citation>
    <scope>NUCLEOTIDE SEQUENCE [LARGE SCALE GENOMIC DNA]</scope>
    <source>
        <strain evidence="5 6">SM1902</strain>
    </source>
</reference>
<dbReference type="SUPFAM" id="SSF51569">
    <property type="entry name" value="Aldolase"/>
    <property type="match status" value="1"/>
</dbReference>
<dbReference type="OrthoDB" id="9803995at2"/>
<dbReference type="InterPro" id="IPR000771">
    <property type="entry name" value="FBA_II"/>
</dbReference>
<dbReference type="InterPro" id="IPR050246">
    <property type="entry name" value="Class_II_FBP_aldolase"/>
</dbReference>
<name>A0A4R6AW74_9RHOB</name>
<dbReference type="PIRSF" id="PIRSF001359">
    <property type="entry name" value="F_bP_aldolase_II"/>
    <property type="match status" value="1"/>
</dbReference>
<dbReference type="PANTHER" id="PTHR30304:SF0">
    <property type="entry name" value="D-TAGATOSE-1,6-BISPHOSPHATE ALDOLASE SUBUNIT GATY-RELATED"/>
    <property type="match status" value="1"/>
</dbReference>
<dbReference type="AlphaFoldDB" id="A0A4R6AW74"/>
<evidence type="ECO:0000256" key="4">
    <source>
        <dbReference type="PIRSR" id="PIRSR001359-3"/>
    </source>
</evidence>
<dbReference type="GO" id="GO:0016832">
    <property type="term" value="F:aldehyde-lyase activity"/>
    <property type="evidence" value="ECO:0007669"/>
    <property type="project" value="InterPro"/>
</dbReference>
<feature type="binding site" evidence="4">
    <location>
        <position position="134"/>
    </location>
    <ligand>
        <name>Zn(2+)</name>
        <dbReference type="ChEBI" id="CHEBI:29105"/>
        <label>2</label>
    </ligand>
</feature>
<keyword evidence="4" id="KW-0479">Metal-binding</keyword>
<comment type="pathway">
    <text evidence="1">Carbohydrate biosynthesis; Calvin cycle.</text>
</comment>
<dbReference type="Gene3D" id="3.20.20.70">
    <property type="entry name" value="Aldolase class I"/>
    <property type="match status" value="1"/>
</dbReference>
<gene>
    <name evidence="5" type="ORF">E2L05_11645</name>
</gene>
<accession>A0A4R6AW74</accession>
<evidence type="ECO:0000256" key="1">
    <source>
        <dbReference type="ARBA" id="ARBA00005215"/>
    </source>
</evidence>
<dbReference type="InterPro" id="IPR013785">
    <property type="entry name" value="Aldolase_TIM"/>
</dbReference>
<dbReference type="PANTHER" id="PTHR30304">
    <property type="entry name" value="D-TAGATOSE-1,6-BISPHOSPHATE ALDOLASE"/>
    <property type="match status" value="1"/>
</dbReference>
<feature type="binding site" evidence="4">
    <location>
        <position position="174"/>
    </location>
    <ligand>
        <name>Zn(2+)</name>
        <dbReference type="ChEBI" id="CHEBI:29105"/>
        <label>1</label>
        <note>catalytic</note>
    </ligand>
</feature>
<organism evidence="5 6">
    <name type="scientific">Meridianimarinicoccus aquatilis</name>
    <dbReference type="NCBI Taxonomy" id="2552766"/>
    <lineage>
        <taxon>Bacteria</taxon>
        <taxon>Pseudomonadati</taxon>
        <taxon>Pseudomonadota</taxon>
        <taxon>Alphaproteobacteria</taxon>
        <taxon>Rhodobacterales</taxon>
        <taxon>Paracoccaceae</taxon>
        <taxon>Meridianimarinicoccus</taxon>
    </lineage>
</organism>
<keyword evidence="6" id="KW-1185">Reference proteome</keyword>
<feature type="binding site" evidence="4">
    <location>
        <position position="202"/>
    </location>
    <ligand>
        <name>Zn(2+)</name>
        <dbReference type="ChEBI" id="CHEBI:29105"/>
        <label>1</label>
        <note>catalytic</note>
    </ligand>
</feature>
<evidence type="ECO:0000256" key="2">
    <source>
        <dbReference type="ARBA" id="ARBA00022567"/>
    </source>
</evidence>
<keyword evidence="2" id="KW-0113">Calvin cycle</keyword>
<comment type="caution">
    <text evidence="5">The sequence shown here is derived from an EMBL/GenBank/DDBJ whole genome shotgun (WGS) entry which is preliminary data.</text>
</comment>